<name>A0A1X7A3K2_9RHOB</name>
<dbReference type="Proteomes" id="UP000193570">
    <property type="component" value="Unassembled WGS sequence"/>
</dbReference>
<keyword evidence="2" id="KW-1185">Reference proteome</keyword>
<accession>A0A1X7A3K2</accession>
<reference evidence="1 2" key="1">
    <citation type="submission" date="2017-03" db="EMBL/GenBank/DDBJ databases">
        <authorList>
            <person name="Afonso C.L."/>
            <person name="Miller P.J."/>
            <person name="Scott M.A."/>
            <person name="Spackman E."/>
            <person name="Goraichik I."/>
            <person name="Dimitrov K.M."/>
            <person name="Suarez D.L."/>
            <person name="Swayne D.E."/>
        </authorList>
    </citation>
    <scope>NUCLEOTIDE SEQUENCE [LARGE SCALE GENOMIC DNA]</scope>
    <source>
        <strain evidence="1 2">CECT 8625</strain>
    </source>
</reference>
<dbReference type="EMBL" id="FWFK01000007">
    <property type="protein sequence ID" value="SLN69071.1"/>
    <property type="molecule type" value="Genomic_DNA"/>
</dbReference>
<proteinExistence type="predicted"/>
<evidence type="ECO:0000313" key="1">
    <source>
        <dbReference type="EMBL" id="SLN69071.1"/>
    </source>
</evidence>
<protein>
    <submittedName>
        <fullName evidence="1">Uncharacterized protein</fullName>
    </submittedName>
</protein>
<gene>
    <name evidence="1" type="ORF">ROJ8625_03597</name>
</gene>
<sequence length="39" mass="4132">MTRRMFTIFAAALLCLLPLVGVALGGDDTAQRTVQAGRP</sequence>
<organism evidence="1 2">
    <name type="scientific">Roseivivax jejudonensis</name>
    <dbReference type="NCBI Taxonomy" id="1529041"/>
    <lineage>
        <taxon>Bacteria</taxon>
        <taxon>Pseudomonadati</taxon>
        <taxon>Pseudomonadota</taxon>
        <taxon>Alphaproteobacteria</taxon>
        <taxon>Rhodobacterales</taxon>
        <taxon>Roseobacteraceae</taxon>
        <taxon>Roseivivax</taxon>
    </lineage>
</organism>
<evidence type="ECO:0000313" key="2">
    <source>
        <dbReference type="Proteomes" id="UP000193570"/>
    </source>
</evidence>
<dbReference type="AlphaFoldDB" id="A0A1X7A3K2"/>